<dbReference type="AlphaFoldDB" id="A0A9D0ZXH0"/>
<gene>
    <name evidence="2" type="ORF">IAB26_13860</name>
</gene>
<comment type="caution">
    <text evidence="2">The sequence shown here is derived from an EMBL/GenBank/DDBJ whole genome shotgun (WGS) entry which is preliminary data.</text>
</comment>
<dbReference type="GO" id="GO:0016758">
    <property type="term" value="F:hexosyltransferase activity"/>
    <property type="evidence" value="ECO:0007669"/>
    <property type="project" value="UniProtKB-ARBA"/>
</dbReference>
<evidence type="ECO:0000313" key="3">
    <source>
        <dbReference type="Proteomes" id="UP000886886"/>
    </source>
</evidence>
<dbReference type="EMBL" id="DVFT01000202">
    <property type="protein sequence ID" value="HIQ97629.1"/>
    <property type="molecule type" value="Genomic_DNA"/>
</dbReference>
<reference evidence="2" key="1">
    <citation type="submission" date="2020-10" db="EMBL/GenBank/DDBJ databases">
        <authorList>
            <person name="Gilroy R."/>
        </authorList>
    </citation>
    <scope>NUCLEOTIDE SEQUENCE</scope>
    <source>
        <strain evidence="2">ChiSjej3B21-11622</strain>
    </source>
</reference>
<protein>
    <submittedName>
        <fullName evidence="2">Glycosyltransferase family 2 protein</fullName>
    </submittedName>
</protein>
<organism evidence="2 3">
    <name type="scientific">Candidatus Limivivens merdigallinarum</name>
    <dbReference type="NCBI Taxonomy" id="2840859"/>
    <lineage>
        <taxon>Bacteria</taxon>
        <taxon>Bacillati</taxon>
        <taxon>Bacillota</taxon>
        <taxon>Clostridia</taxon>
        <taxon>Lachnospirales</taxon>
        <taxon>Lachnospiraceae</taxon>
        <taxon>Lachnospiraceae incertae sedis</taxon>
        <taxon>Candidatus Limivivens</taxon>
    </lineage>
</organism>
<dbReference type="Pfam" id="PF00535">
    <property type="entry name" value="Glycos_transf_2"/>
    <property type="match status" value="1"/>
</dbReference>
<evidence type="ECO:0000259" key="1">
    <source>
        <dbReference type="Pfam" id="PF00535"/>
    </source>
</evidence>
<dbReference type="InterPro" id="IPR001173">
    <property type="entry name" value="Glyco_trans_2-like"/>
</dbReference>
<feature type="domain" description="Glycosyltransferase 2-like" evidence="1">
    <location>
        <begin position="21"/>
        <end position="190"/>
    </location>
</feature>
<dbReference type="PANTHER" id="PTHR22916:SF3">
    <property type="entry name" value="UDP-GLCNAC:BETAGAL BETA-1,3-N-ACETYLGLUCOSAMINYLTRANSFERASE-LIKE PROTEIN 1"/>
    <property type="match status" value="1"/>
</dbReference>
<dbReference type="PANTHER" id="PTHR22916">
    <property type="entry name" value="GLYCOSYLTRANSFERASE"/>
    <property type="match status" value="1"/>
</dbReference>
<name>A0A9D0ZXH0_9FIRM</name>
<dbReference type="CDD" id="cd00761">
    <property type="entry name" value="Glyco_tranf_GTA_type"/>
    <property type="match status" value="1"/>
</dbReference>
<accession>A0A9D0ZXH0</accession>
<dbReference type="InterPro" id="IPR029044">
    <property type="entry name" value="Nucleotide-diphossugar_trans"/>
</dbReference>
<sequence length="426" mass="49780">MEGKREKGEEVMNGKGTAKVSVIVPVYNAERYLKQCVESILAQTLKNVEIIFVDDGSTDGSLEILKDYQAKDYRVRVISQENTGGGAARNRGMKEASGEYLCFLDADDYFEPAMLERMSSKMDATGSDICVAKVRCWHEDLGFYTDEYAAMREEYLPEKDVFSWEDMKGTIFNTFHNWPWNKLFRRSFVERKGLAFQEIKRTNDLLFTCSALVLAERITTLKEVMVNYRVGITGNCQTTNTAAPLDFYQAFQELRKFLQEQGIYEEVERSFLNHALDGCMANLNSQENSPAHETLFHQLRGSLMKELGITDQPADYFYPFNQLMYENYRLMMEKDYITFLRKRIQDMKDERDRCLIGDYKDKMYLADRVEEEKRRCKDTEDWWRKECDRVCKEIEKVYKDSFSYKTGHAVTSPLRACARLVKKTKL</sequence>
<dbReference type="Proteomes" id="UP000886886">
    <property type="component" value="Unassembled WGS sequence"/>
</dbReference>
<dbReference type="Gene3D" id="3.90.550.10">
    <property type="entry name" value="Spore Coat Polysaccharide Biosynthesis Protein SpsA, Chain A"/>
    <property type="match status" value="1"/>
</dbReference>
<evidence type="ECO:0000313" key="2">
    <source>
        <dbReference type="EMBL" id="HIQ97629.1"/>
    </source>
</evidence>
<dbReference type="SUPFAM" id="SSF53448">
    <property type="entry name" value="Nucleotide-diphospho-sugar transferases"/>
    <property type="match status" value="1"/>
</dbReference>
<proteinExistence type="predicted"/>
<reference evidence="2" key="2">
    <citation type="journal article" date="2021" name="PeerJ">
        <title>Extensive microbial diversity within the chicken gut microbiome revealed by metagenomics and culture.</title>
        <authorList>
            <person name="Gilroy R."/>
            <person name="Ravi A."/>
            <person name="Getino M."/>
            <person name="Pursley I."/>
            <person name="Horton D.L."/>
            <person name="Alikhan N.F."/>
            <person name="Baker D."/>
            <person name="Gharbi K."/>
            <person name="Hall N."/>
            <person name="Watson M."/>
            <person name="Adriaenssens E.M."/>
            <person name="Foster-Nyarko E."/>
            <person name="Jarju S."/>
            <person name="Secka A."/>
            <person name="Antonio M."/>
            <person name="Oren A."/>
            <person name="Chaudhuri R.R."/>
            <person name="La Ragione R."/>
            <person name="Hildebrand F."/>
            <person name="Pallen M.J."/>
        </authorList>
    </citation>
    <scope>NUCLEOTIDE SEQUENCE</scope>
    <source>
        <strain evidence="2">ChiSjej3B21-11622</strain>
    </source>
</reference>